<dbReference type="Proteomes" id="UP001189624">
    <property type="component" value="Chromosome 8"/>
</dbReference>
<organism evidence="1 2">
    <name type="scientific">Sphenostylis stenocarpa</name>
    <dbReference type="NCBI Taxonomy" id="92480"/>
    <lineage>
        <taxon>Eukaryota</taxon>
        <taxon>Viridiplantae</taxon>
        <taxon>Streptophyta</taxon>
        <taxon>Embryophyta</taxon>
        <taxon>Tracheophyta</taxon>
        <taxon>Spermatophyta</taxon>
        <taxon>Magnoliopsida</taxon>
        <taxon>eudicotyledons</taxon>
        <taxon>Gunneridae</taxon>
        <taxon>Pentapetalae</taxon>
        <taxon>rosids</taxon>
        <taxon>fabids</taxon>
        <taxon>Fabales</taxon>
        <taxon>Fabaceae</taxon>
        <taxon>Papilionoideae</taxon>
        <taxon>50 kb inversion clade</taxon>
        <taxon>NPAAA clade</taxon>
        <taxon>indigoferoid/millettioid clade</taxon>
        <taxon>Phaseoleae</taxon>
        <taxon>Sphenostylis</taxon>
    </lineage>
</organism>
<evidence type="ECO:0000313" key="2">
    <source>
        <dbReference type="Proteomes" id="UP001189624"/>
    </source>
</evidence>
<accession>A0AA86TA32</accession>
<proteinExistence type="predicted"/>
<dbReference type="EMBL" id="OY731405">
    <property type="protein sequence ID" value="CAJ1972361.1"/>
    <property type="molecule type" value="Genomic_DNA"/>
</dbReference>
<protein>
    <submittedName>
        <fullName evidence="1">Uncharacterized protein</fullName>
    </submittedName>
</protein>
<gene>
    <name evidence="1" type="ORF">AYBTSS11_LOCUS24410</name>
</gene>
<dbReference type="Gramene" id="rna-AYBTSS11_LOCUS24410">
    <property type="protein sequence ID" value="CAJ1972361.1"/>
    <property type="gene ID" value="gene-AYBTSS11_LOCUS24410"/>
</dbReference>
<keyword evidence="2" id="KW-1185">Reference proteome</keyword>
<sequence>MDMKMNVEIHAIIGNKTQSAMPLLKLPVATKTKKTLKSLWSKDTKLCSTLAYPPLTIPGLRYPLHRRKK</sequence>
<reference evidence="1" key="1">
    <citation type="submission" date="2023-10" db="EMBL/GenBank/DDBJ databases">
        <authorList>
            <person name="Domelevo Entfellner J.-B."/>
        </authorList>
    </citation>
    <scope>NUCLEOTIDE SEQUENCE</scope>
</reference>
<evidence type="ECO:0000313" key="1">
    <source>
        <dbReference type="EMBL" id="CAJ1972361.1"/>
    </source>
</evidence>
<dbReference type="AlphaFoldDB" id="A0AA86TA32"/>
<name>A0AA86TA32_9FABA</name>